<dbReference type="Pfam" id="PF00501">
    <property type="entry name" value="AMP-binding"/>
    <property type="match status" value="1"/>
</dbReference>
<dbReference type="AlphaFoldDB" id="W9GMU8"/>
<dbReference type="InterPro" id="IPR000873">
    <property type="entry name" value="AMP-dep_synth/lig_dom"/>
</dbReference>
<name>W9GMU8_9MICO</name>
<dbReference type="PANTHER" id="PTHR43767">
    <property type="entry name" value="LONG-CHAIN-FATTY-ACID--COA LIGASE"/>
    <property type="match status" value="1"/>
</dbReference>
<organism evidence="3 4">
    <name type="scientific">Intrasporangium chromatireducens Q5-1</name>
    <dbReference type="NCBI Taxonomy" id="584657"/>
    <lineage>
        <taxon>Bacteria</taxon>
        <taxon>Bacillati</taxon>
        <taxon>Actinomycetota</taxon>
        <taxon>Actinomycetes</taxon>
        <taxon>Micrococcales</taxon>
        <taxon>Intrasporangiaceae</taxon>
        <taxon>Intrasporangium</taxon>
    </lineage>
</organism>
<comment type="caution">
    <text evidence="3">The sequence shown here is derived from an EMBL/GenBank/DDBJ whole genome shotgun (WGS) entry which is preliminary data.</text>
</comment>
<evidence type="ECO:0000313" key="4">
    <source>
        <dbReference type="Proteomes" id="UP000019494"/>
    </source>
</evidence>
<dbReference type="Gene3D" id="3.30.300.30">
    <property type="match status" value="1"/>
</dbReference>
<reference evidence="4" key="1">
    <citation type="submission" date="2013-08" db="EMBL/GenBank/DDBJ databases">
        <title>Intrasporangium oryzae NRRL B-24470.</title>
        <authorList>
            <person name="Liu H."/>
            <person name="Wang G."/>
        </authorList>
    </citation>
    <scope>NUCLEOTIDE SEQUENCE [LARGE SCALE GENOMIC DNA]</scope>
    <source>
        <strain evidence="4">Q5-1</strain>
    </source>
</reference>
<dbReference type="InterPro" id="IPR050237">
    <property type="entry name" value="ATP-dep_AMP-bd_enzyme"/>
</dbReference>
<feature type="domain" description="AMP-binding enzyme C-terminal" evidence="2">
    <location>
        <begin position="419"/>
        <end position="499"/>
    </location>
</feature>
<dbReference type="InterPro" id="IPR045851">
    <property type="entry name" value="AMP-bd_C_sf"/>
</dbReference>
<accession>W9GMU8</accession>
<dbReference type="Proteomes" id="UP000019494">
    <property type="component" value="Unassembled WGS sequence"/>
</dbReference>
<feature type="domain" description="AMP-dependent synthetase/ligase" evidence="1">
    <location>
        <begin position="8"/>
        <end position="369"/>
    </location>
</feature>
<dbReference type="OrthoDB" id="9803968at2"/>
<dbReference type="SUPFAM" id="SSF56801">
    <property type="entry name" value="Acetyl-CoA synthetase-like"/>
    <property type="match status" value="1"/>
</dbReference>
<proteinExistence type="predicted"/>
<dbReference type="EMBL" id="AWQS01000063">
    <property type="protein sequence ID" value="EWT06143.1"/>
    <property type="molecule type" value="Genomic_DNA"/>
</dbReference>
<dbReference type="Pfam" id="PF13193">
    <property type="entry name" value="AMP-binding_C"/>
    <property type="match status" value="1"/>
</dbReference>
<dbReference type="PANTHER" id="PTHR43767:SF12">
    <property type="entry name" value="AMP-DEPENDENT SYNTHETASE AND LIGASE"/>
    <property type="match status" value="1"/>
</dbReference>
<dbReference type="GO" id="GO:0016877">
    <property type="term" value="F:ligase activity, forming carbon-sulfur bonds"/>
    <property type="evidence" value="ECO:0007669"/>
    <property type="project" value="UniProtKB-ARBA"/>
</dbReference>
<dbReference type="RefSeq" id="WP_034715929.1">
    <property type="nucleotide sequence ID" value="NZ_AWQS01000063.1"/>
</dbReference>
<dbReference type="InterPro" id="IPR042099">
    <property type="entry name" value="ANL_N_sf"/>
</dbReference>
<keyword evidence="4" id="KW-1185">Reference proteome</keyword>
<sequence length="519" mass="56796">MEIGRTLTWTAERFPERLAFAGSRRMTYFEWDERTNRIANAMLSLGVRPGDRAAMFLSNSEAMASTHLALQKIGVMSTPLNIRLSAPELAYCLQNCEPAVVVTDDVARQVAKEALTMSPTRAKMLHTGSQPLAGAMDFDSLVLAADPAPPRIEVTESDPSVMLYTSGTTAKPKGVPRTQRNEFAASVAHVMQCRYGYGEVTLGAMPMYHTMGLRSLLSMLIIGGKFVELPIFNAERAIGLIESEAVTALYLVPTAFWALTETGKLDRVATTVRKLAFAGAPMTSSLCEKLEETIRPDVFVNHYGSSEVYTFAIEERASRKPGSAGRPGLYSRVRIVSVEPDAGHDPLPRGVVGEIAASLEADDAFQGYWRRPDADARAIRDGWYHTGDLGHLDDDGDLWVDGRVDDMIVTGGENVHPIEVEDVLSRHPDVAEVAVVGLKDEKWGQAVTAFVVPVRAQEDPVALARRLQEWARTKAPLSPYKRPKKVVVISAIPKSPVGKILRRKLVAGDYAVPTSARVR</sequence>
<evidence type="ECO:0000259" key="1">
    <source>
        <dbReference type="Pfam" id="PF00501"/>
    </source>
</evidence>
<keyword evidence="3" id="KW-0436">Ligase</keyword>
<protein>
    <submittedName>
        <fullName evidence="3">4-chlorobenzoate--CoA ligase</fullName>
    </submittedName>
</protein>
<evidence type="ECO:0000313" key="3">
    <source>
        <dbReference type="EMBL" id="EWT06143.1"/>
    </source>
</evidence>
<dbReference type="PATRIC" id="fig|584657.3.peg.1933"/>
<gene>
    <name evidence="3" type="ORF">N864_23785</name>
</gene>
<evidence type="ECO:0000259" key="2">
    <source>
        <dbReference type="Pfam" id="PF13193"/>
    </source>
</evidence>
<dbReference type="InterPro" id="IPR025110">
    <property type="entry name" value="AMP-bd_C"/>
</dbReference>
<dbReference type="Gene3D" id="3.40.50.12780">
    <property type="entry name" value="N-terminal domain of ligase-like"/>
    <property type="match status" value="1"/>
</dbReference>